<comment type="caution">
    <text evidence="2">The sequence shown here is derived from an EMBL/GenBank/DDBJ whole genome shotgun (WGS) entry which is preliminary data.</text>
</comment>
<feature type="region of interest" description="Disordered" evidence="1">
    <location>
        <begin position="288"/>
        <end position="319"/>
    </location>
</feature>
<dbReference type="Gene3D" id="6.20.250.70">
    <property type="match status" value="1"/>
</dbReference>
<name>A0A8H4IRZ1_9PEZI</name>
<feature type="compositionally biased region" description="Polar residues" evidence="1">
    <location>
        <begin position="153"/>
        <end position="164"/>
    </location>
</feature>
<feature type="compositionally biased region" description="Acidic residues" evidence="1">
    <location>
        <begin position="131"/>
        <end position="146"/>
    </location>
</feature>
<feature type="compositionally biased region" description="Acidic residues" evidence="1">
    <location>
        <begin position="85"/>
        <end position="102"/>
    </location>
</feature>
<sequence>MSAVKRTRIPLPGQARAASSTPSKPPKPVSKPAPQDDDSSSDKSSSSSGSGSDNESVAAKTNGAKKSQLEKATEAEPGSSSEVSDSSEEEDEDEEESSEEAEDIKKSEAPKTAETTKNAASREEASGSESSSEESESESEDESEDDAPAKSAQTSSSSRLQTAQFRPAHPFEPPSGFKLIKSGLNPSSKLAKLLQSTDLSKKQIWHITAPADVDIKQIKQFARDGAALKKPAIEHKGVGYAFVPEQKDTRISAKLLVPTEKGYSAVPAEISETLHLQQIVNIPKLSENKAESSRSSGVTQKFVERPWKPARPQPEGLRMRYKPYGYSGDMEGAIGFDDGAITVASKRKHGDTTDATALKKSKKDKKHKEKSRQDDGEAGEPMEGVEATAAAEESEKRKKKKKKKKEGKEA</sequence>
<dbReference type="AlphaFoldDB" id="A0A8H4IRZ1"/>
<feature type="compositionally biased region" description="Low complexity" evidence="1">
    <location>
        <begin position="42"/>
        <end position="53"/>
    </location>
</feature>
<feature type="compositionally biased region" description="Basic residues" evidence="1">
    <location>
        <begin position="397"/>
        <end position="410"/>
    </location>
</feature>
<dbReference type="GO" id="GO:0006360">
    <property type="term" value="P:transcription by RNA polymerase I"/>
    <property type="evidence" value="ECO:0007669"/>
    <property type="project" value="InterPro"/>
</dbReference>
<dbReference type="PANTHER" id="PTHR28155:SF1">
    <property type="entry name" value="DNA-DIRECTED RNA POLYMERASE I SUBUNIT RPA34.5-DOMAIN-CONTAINING PROTEIN"/>
    <property type="match status" value="1"/>
</dbReference>
<accession>A0A8H4IRZ1</accession>
<feature type="region of interest" description="Disordered" evidence="1">
    <location>
        <begin position="345"/>
        <end position="410"/>
    </location>
</feature>
<dbReference type="PANTHER" id="PTHR28155">
    <property type="entry name" value="ACR243WP"/>
    <property type="match status" value="1"/>
</dbReference>
<dbReference type="InterPro" id="IPR013240">
    <property type="entry name" value="DNA-dir_RNA_pol1_su_RPA34"/>
</dbReference>
<keyword evidence="3" id="KW-1185">Reference proteome</keyword>
<organism evidence="2 3">
    <name type="scientific">Botryosphaeria dothidea</name>
    <dbReference type="NCBI Taxonomy" id="55169"/>
    <lineage>
        <taxon>Eukaryota</taxon>
        <taxon>Fungi</taxon>
        <taxon>Dikarya</taxon>
        <taxon>Ascomycota</taxon>
        <taxon>Pezizomycotina</taxon>
        <taxon>Dothideomycetes</taxon>
        <taxon>Dothideomycetes incertae sedis</taxon>
        <taxon>Botryosphaeriales</taxon>
        <taxon>Botryosphaeriaceae</taxon>
        <taxon>Botryosphaeria</taxon>
    </lineage>
</organism>
<dbReference type="Proteomes" id="UP000572817">
    <property type="component" value="Unassembled WGS sequence"/>
</dbReference>
<evidence type="ECO:0000313" key="3">
    <source>
        <dbReference type="Proteomes" id="UP000572817"/>
    </source>
</evidence>
<dbReference type="InterPro" id="IPR053263">
    <property type="entry name" value="Euk_RPA34_RNAP_subunit"/>
</dbReference>
<proteinExistence type="predicted"/>
<gene>
    <name evidence="2" type="ORF">GTA08_BOTSDO06556</name>
</gene>
<reference evidence="2" key="1">
    <citation type="submission" date="2020-04" db="EMBL/GenBank/DDBJ databases">
        <title>Genome Assembly and Annotation of Botryosphaeria dothidea sdau 11-99, a Latent Pathogen of Apple Fruit Ring Rot in China.</title>
        <authorList>
            <person name="Yu C."/>
            <person name="Diao Y."/>
            <person name="Lu Q."/>
            <person name="Zhao J."/>
            <person name="Cui S."/>
            <person name="Peng C."/>
            <person name="He B."/>
            <person name="Liu H."/>
        </authorList>
    </citation>
    <scope>NUCLEOTIDE SEQUENCE [LARGE SCALE GENOMIC DNA]</scope>
    <source>
        <strain evidence="2">Sdau11-99</strain>
    </source>
</reference>
<feature type="compositionally biased region" description="Basic residues" evidence="1">
    <location>
        <begin position="359"/>
        <end position="370"/>
    </location>
</feature>
<dbReference type="Pfam" id="PF08208">
    <property type="entry name" value="RNA_polI_A34"/>
    <property type="match status" value="1"/>
</dbReference>
<evidence type="ECO:0000256" key="1">
    <source>
        <dbReference type="SAM" id="MobiDB-lite"/>
    </source>
</evidence>
<protein>
    <submittedName>
        <fullName evidence="2">RNA polymerase I subunit RPA34.5</fullName>
    </submittedName>
</protein>
<evidence type="ECO:0000313" key="2">
    <source>
        <dbReference type="EMBL" id="KAF4305254.1"/>
    </source>
</evidence>
<feature type="region of interest" description="Disordered" evidence="1">
    <location>
        <begin position="1"/>
        <end position="182"/>
    </location>
</feature>
<dbReference type="OrthoDB" id="76224at2759"/>
<dbReference type="EMBL" id="WWBZ02000040">
    <property type="protein sequence ID" value="KAF4305254.1"/>
    <property type="molecule type" value="Genomic_DNA"/>
</dbReference>